<dbReference type="SUPFAM" id="SSF51905">
    <property type="entry name" value="FAD/NAD(P)-binding domain"/>
    <property type="match status" value="1"/>
</dbReference>
<protein>
    <submittedName>
        <fullName evidence="8">Oxygen-dependent choline dehydrogenase-like protein</fullName>
    </submittedName>
</protein>
<dbReference type="InterPro" id="IPR012132">
    <property type="entry name" value="GMC_OxRdtase"/>
</dbReference>
<dbReference type="InterPro" id="IPR036188">
    <property type="entry name" value="FAD/NAD-bd_sf"/>
</dbReference>
<dbReference type="Pfam" id="PF00732">
    <property type="entry name" value="GMC_oxred_N"/>
    <property type="match status" value="1"/>
</dbReference>
<proteinExistence type="inferred from homology"/>
<feature type="signal peptide" evidence="5">
    <location>
        <begin position="1"/>
        <end position="22"/>
    </location>
</feature>
<evidence type="ECO:0000256" key="4">
    <source>
        <dbReference type="RuleBase" id="RU003968"/>
    </source>
</evidence>
<dbReference type="PANTHER" id="PTHR11552:SF115">
    <property type="entry name" value="DEHYDROGENASE XPTC-RELATED"/>
    <property type="match status" value="1"/>
</dbReference>
<dbReference type="EMBL" id="JPKY01000010">
    <property type="protein sequence ID" value="KFH47374.1"/>
    <property type="molecule type" value="Genomic_DNA"/>
</dbReference>
<evidence type="ECO:0000259" key="7">
    <source>
        <dbReference type="PROSITE" id="PS00624"/>
    </source>
</evidence>
<dbReference type="GO" id="GO:0050660">
    <property type="term" value="F:flavin adenine dinucleotide binding"/>
    <property type="evidence" value="ECO:0007669"/>
    <property type="project" value="InterPro"/>
</dbReference>
<dbReference type="OrthoDB" id="269227at2759"/>
<comment type="caution">
    <text evidence="8">The sequence shown here is derived from an EMBL/GenBank/DDBJ whole genome shotgun (WGS) entry which is preliminary data.</text>
</comment>
<evidence type="ECO:0000256" key="1">
    <source>
        <dbReference type="ARBA" id="ARBA00010790"/>
    </source>
</evidence>
<dbReference type="Gene3D" id="3.30.560.10">
    <property type="entry name" value="Glucose Oxidase, domain 3"/>
    <property type="match status" value="1"/>
</dbReference>
<feature type="domain" description="Glucose-methanol-choline oxidoreductase N-terminal" evidence="6">
    <location>
        <begin position="116"/>
        <end position="139"/>
    </location>
</feature>
<gene>
    <name evidence="8" type="ORF">ACRE_018090</name>
</gene>
<dbReference type="PANTHER" id="PTHR11552">
    <property type="entry name" value="GLUCOSE-METHANOL-CHOLINE GMC OXIDOREDUCTASE"/>
    <property type="match status" value="1"/>
</dbReference>
<dbReference type="HOGENOM" id="CLU_002865_6_1_1"/>
<dbReference type="Gene3D" id="3.50.50.60">
    <property type="entry name" value="FAD/NAD(P)-binding domain"/>
    <property type="match status" value="1"/>
</dbReference>
<feature type="active site" description="Proton acceptor" evidence="2">
    <location>
        <position position="599"/>
    </location>
</feature>
<organism evidence="8 9">
    <name type="scientific">Hapsidospora chrysogenum (strain ATCC 11550 / CBS 779.69 / DSM 880 / IAM 14645 / JCM 23072 / IMI 49137)</name>
    <name type="common">Acremonium chrysogenum</name>
    <dbReference type="NCBI Taxonomy" id="857340"/>
    <lineage>
        <taxon>Eukaryota</taxon>
        <taxon>Fungi</taxon>
        <taxon>Dikarya</taxon>
        <taxon>Ascomycota</taxon>
        <taxon>Pezizomycotina</taxon>
        <taxon>Sordariomycetes</taxon>
        <taxon>Hypocreomycetidae</taxon>
        <taxon>Hypocreales</taxon>
        <taxon>Bionectriaceae</taxon>
        <taxon>Hapsidospora</taxon>
    </lineage>
</organism>
<keyword evidence="5" id="KW-0732">Signal</keyword>
<dbReference type="Proteomes" id="UP000029964">
    <property type="component" value="Unassembled WGS sequence"/>
</dbReference>
<dbReference type="PIRSF" id="PIRSF000137">
    <property type="entry name" value="Alcohol_oxidase"/>
    <property type="match status" value="1"/>
</dbReference>
<dbReference type="InterPro" id="IPR000172">
    <property type="entry name" value="GMC_OxRdtase_N"/>
</dbReference>
<keyword evidence="9" id="KW-1185">Reference proteome</keyword>
<reference evidence="9" key="1">
    <citation type="journal article" date="2014" name="Genome Announc.">
        <title>Genome sequence and annotation of Acremonium chrysogenum, producer of the beta-lactam antibiotic cephalosporin C.</title>
        <authorList>
            <person name="Terfehr D."/>
            <person name="Dahlmann T.A."/>
            <person name="Specht T."/>
            <person name="Zadra I."/>
            <person name="Kuernsteiner H."/>
            <person name="Kueck U."/>
        </authorList>
    </citation>
    <scope>NUCLEOTIDE SEQUENCE [LARGE SCALE GENOMIC DNA]</scope>
    <source>
        <strain evidence="9">ATCC 11550 / CBS 779.69 / DSM 880 / IAM 14645 / JCM 23072 / IMI 49137</strain>
    </source>
</reference>
<feature type="binding site" evidence="3">
    <location>
        <position position="118"/>
    </location>
    <ligand>
        <name>FAD</name>
        <dbReference type="ChEBI" id="CHEBI:57692"/>
    </ligand>
</feature>
<dbReference type="PROSITE" id="PS00623">
    <property type="entry name" value="GMC_OXRED_1"/>
    <property type="match status" value="1"/>
</dbReference>
<evidence type="ECO:0000256" key="3">
    <source>
        <dbReference type="PIRSR" id="PIRSR000137-2"/>
    </source>
</evidence>
<evidence type="ECO:0000256" key="5">
    <source>
        <dbReference type="SAM" id="SignalP"/>
    </source>
</evidence>
<name>A0A086TDE2_HAPC1</name>
<feature type="domain" description="Glucose-methanol-choline oxidoreductase N-terminal" evidence="7">
    <location>
        <begin position="303"/>
        <end position="317"/>
    </location>
</feature>
<dbReference type="Pfam" id="PF05199">
    <property type="entry name" value="GMC_oxred_C"/>
    <property type="match status" value="1"/>
</dbReference>
<dbReference type="SUPFAM" id="SSF54373">
    <property type="entry name" value="FAD-linked reductases, C-terminal domain"/>
    <property type="match status" value="1"/>
</dbReference>
<comment type="similarity">
    <text evidence="1 4">Belongs to the GMC oxidoreductase family.</text>
</comment>
<comment type="cofactor">
    <cofactor evidence="3">
        <name>FAD</name>
        <dbReference type="ChEBI" id="CHEBI:57692"/>
    </cofactor>
</comment>
<feature type="binding site" evidence="3">
    <location>
        <begin position="50"/>
        <end position="51"/>
    </location>
    <ligand>
        <name>FAD</name>
        <dbReference type="ChEBI" id="CHEBI:57692"/>
    </ligand>
</feature>
<dbReference type="PROSITE" id="PS00624">
    <property type="entry name" value="GMC_OXRED_2"/>
    <property type="match status" value="1"/>
</dbReference>
<dbReference type="GO" id="GO:0016614">
    <property type="term" value="F:oxidoreductase activity, acting on CH-OH group of donors"/>
    <property type="evidence" value="ECO:0007669"/>
    <property type="project" value="InterPro"/>
</dbReference>
<sequence>MSLRRLLRAATCCVLLVTSASGFEYARQHVRRGLDAVESRYDYIVVGGGTSSLVVASRLSEDPHKTVLVVEYGDFANTVNVTVPYFTTGDQSSRLYRMTSVPQTHLAGRTANLRIGNVVGGSSTINGLAWDRGSAVDYDSWEELGNPGWGWDILLGYFRKSSTFSPPAEDYIERYGYEWSPEAYGDGPIQVGYPSWQWPLAAIQEKAWIEDLDAPDLTDGADGKNVGIAWLPQNSGGKEAVRSSAETAYYHPASNRTNLHLLIRHYGAAVKFDRNTTTGVEIVSRDGNESKFVSSDNVILAAGTVNTPRILQLSGVGPAKLLESLDIDVVVDSPGVGANFQDHPTFTVIYQYGNNTDVNPDLMNDPQFYGAAWEEYIANKTGPFTHAWGNHIVFESLQDLDPKFESIAESLDAQTPLDHLPPVYGENPSLVEGFIKQRKVLQSQFRNPAAGLVEITFGGSVAVPVALQKPLSRGTIFINSTDPDPSIPPLIDFNTNANPVDMLILIHALEKTRKFMASESVASLEPVEVSPGPTIDTGAEIEAVMRESLLSPSFDHPVGTAAMMPRELGGVVDTGLQVYGVEGLWVADASIMPLLPAAHTQATVYAVAEYAAELIRSHGKTG</sequence>
<feature type="chain" id="PRO_5001815623" evidence="5">
    <location>
        <begin position="23"/>
        <end position="622"/>
    </location>
</feature>
<keyword evidence="3 4" id="KW-0274">FAD</keyword>
<keyword evidence="4" id="KW-0285">Flavoprotein</keyword>
<accession>A0A086TDE2</accession>
<evidence type="ECO:0000259" key="6">
    <source>
        <dbReference type="PROSITE" id="PS00623"/>
    </source>
</evidence>
<dbReference type="GO" id="GO:0044550">
    <property type="term" value="P:secondary metabolite biosynthetic process"/>
    <property type="evidence" value="ECO:0007669"/>
    <property type="project" value="TreeGrafter"/>
</dbReference>
<feature type="active site" description="Proton donor" evidence="2">
    <location>
        <position position="556"/>
    </location>
</feature>
<evidence type="ECO:0000313" key="8">
    <source>
        <dbReference type="EMBL" id="KFH47374.1"/>
    </source>
</evidence>
<evidence type="ECO:0000256" key="2">
    <source>
        <dbReference type="PIRSR" id="PIRSR000137-1"/>
    </source>
</evidence>
<dbReference type="STRING" id="857340.A0A086TDE2"/>
<dbReference type="InterPro" id="IPR007867">
    <property type="entry name" value="GMC_OxRtase_C"/>
</dbReference>
<dbReference type="AlphaFoldDB" id="A0A086TDE2"/>
<evidence type="ECO:0000313" key="9">
    <source>
        <dbReference type="Proteomes" id="UP000029964"/>
    </source>
</evidence>